<accession>A0A1V5T0S4</accession>
<dbReference type="EC" id="4.1.1.5" evidence="4 9"/>
<evidence type="ECO:0000256" key="2">
    <source>
        <dbReference type="ARBA" id="ARBA00005170"/>
    </source>
</evidence>
<dbReference type="SUPFAM" id="SSF117856">
    <property type="entry name" value="AF0104/ALDC/Ptd012-like"/>
    <property type="match status" value="1"/>
</dbReference>
<dbReference type="NCBIfam" id="TIGR01252">
    <property type="entry name" value="acetolac_decarb"/>
    <property type="match status" value="1"/>
</dbReference>
<comment type="catalytic activity">
    <reaction evidence="1 9">
        <text>(2S)-2-acetolactate + H(+) = (R)-acetoin + CO2</text>
        <dbReference type="Rhea" id="RHEA:21580"/>
        <dbReference type="ChEBI" id="CHEBI:15378"/>
        <dbReference type="ChEBI" id="CHEBI:15686"/>
        <dbReference type="ChEBI" id="CHEBI:16526"/>
        <dbReference type="ChEBI" id="CHEBI:58476"/>
        <dbReference type="EC" id="4.1.1.5"/>
    </reaction>
</comment>
<comment type="caution">
    <text evidence="10">The sequence shown here is derived from an EMBL/GenBank/DDBJ whole genome shotgun (WGS) entry which is preliminary data.</text>
</comment>
<protein>
    <recommendedName>
        <fullName evidence="5 9">Alpha-acetolactate decarboxylase</fullName>
        <ecNumber evidence="4 9">4.1.1.5</ecNumber>
    </recommendedName>
</protein>
<evidence type="ECO:0000256" key="9">
    <source>
        <dbReference type="PIRNR" id="PIRNR001332"/>
    </source>
</evidence>
<dbReference type="Pfam" id="PF03306">
    <property type="entry name" value="AAL_decarboxy"/>
    <property type="match status" value="1"/>
</dbReference>
<evidence type="ECO:0000256" key="6">
    <source>
        <dbReference type="ARBA" id="ARBA00022793"/>
    </source>
</evidence>
<keyword evidence="6 9" id="KW-0210">Decarboxylase</keyword>
<organism evidence="10">
    <name type="scientific">Candidatus Atribacter allofermentans</name>
    <dbReference type="NCBI Taxonomy" id="1852833"/>
    <lineage>
        <taxon>Bacteria</taxon>
        <taxon>Pseudomonadati</taxon>
        <taxon>Atribacterota</taxon>
        <taxon>Atribacteria</taxon>
        <taxon>Atribacterales</taxon>
        <taxon>Atribacteraceae</taxon>
        <taxon>Atribacter</taxon>
    </lineage>
</organism>
<comment type="similarity">
    <text evidence="3 9">Belongs to the alpha-acetolactate decarboxylase family.</text>
</comment>
<dbReference type="Proteomes" id="UP000485569">
    <property type="component" value="Unassembled WGS sequence"/>
</dbReference>
<reference evidence="10" key="1">
    <citation type="submission" date="2017-02" db="EMBL/GenBank/DDBJ databases">
        <title>Delving into the versatile metabolic prowess of the omnipresent phylum Bacteroidetes.</title>
        <authorList>
            <person name="Nobu M.K."/>
            <person name="Mei R."/>
            <person name="Narihiro T."/>
            <person name="Kuroda K."/>
            <person name="Liu W.-T."/>
        </authorList>
    </citation>
    <scope>NUCLEOTIDE SEQUENCE</scope>
    <source>
        <strain evidence="10">ADurb.Bin276</strain>
    </source>
</reference>
<evidence type="ECO:0000256" key="3">
    <source>
        <dbReference type="ARBA" id="ARBA00007106"/>
    </source>
</evidence>
<dbReference type="GO" id="GO:0047605">
    <property type="term" value="F:acetolactate decarboxylase activity"/>
    <property type="evidence" value="ECO:0007669"/>
    <property type="project" value="UniProtKB-UniRule"/>
</dbReference>
<dbReference type="CDD" id="cd17299">
    <property type="entry name" value="acetolactate_decarboxylase"/>
    <property type="match status" value="1"/>
</dbReference>
<proteinExistence type="inferred from homology"/>
<dbReference type="EMBL" id="MWBQ01000042">
    <property type="protein sequence ID" value="OQA60021.1"/>
    <property type="molecule type" value="Genomic_DNA"/>
</dbReference>
<keyword evidence="8 9" id="KW-0456">Lyase</keyword>
<evidence type="ECO:0000256" key="8">
    <source>
        <dbReference type="ARBA" id="ARBA00023239"/>
    </source>
</evidence>
<dbReference type="PIRSF" id="PIRSF001332">
    <property type="entry name" value="Acetolac_decarb"/>
    <property type="match status" value="1"/>
</dbReference>
<dbReference type="GO" id="GO:0045151">
    <property type="term" value="P:acetoin biosynthetic process"/>
    <property type="evidence" value="ECO:0007669"/>
    <property type="project" value="UniProtKB-UniRule"/>
</dbReference>
<dbReference type="PANTHER" id="PTHR35524">
    <property type="entry name" value="ALPHA-ACETOLACTATE DECARBOXYLASE"/>
    <property type="match status" value="1"/>
</dbReference>
<sequence length="264" mass="30082">MDQYWIKKPISSIFTGFLFLFFFNPLLWAANSSPFFQFSTINALLEGVYDGELTIQELIQKGEIGLGTFDALDGEMVIINGRCFRVNSQGIVEEVTLDETTPFAAIAQASFSNSHYLFLIDSLEELESELDQIIENPNLIHIFHIEADFQTLKARSVHRQTKPYPPLTQVTPNQAVFEFTEMSGDLVGFWCPQFFEGLNVSGYHFHFIDKDLKHGGHLLDCSFLLGTVHISPCYDFFVQLPHNQEFARANLAGKRIDEIQQVEK</sequence>
<dbReference type="Gene3D" id="3.30.1330.80">
    <property type="entry name" value="Hypothetical protein, similar to alpha- acetolactate decarboxylase, domain 2"/>
    <property type="match status" value="2"/>
</dbReference>
<dbReference type="UniPathway" id="UPA00626">
    <property type="reaction ID" value="UER00678"/>
</dbReference>
<evidence type="ECO:0000256" key="7">
    <source>
        <dbReference type="ARBA" id="ARBA00023061"/>
    </source>
</evidence>
<evidence type="ECO:0000256" key="1">
    <source>
        <dbReference type="ARBA" id="ARBA00001784"/>
    </source>
</evidence>
<evidence type="ECO:0000313" key="10">
    <source>
        <dbReference type="EMBL" id="OQA60021.1"/>
    </source>
</evidence>
<comment type="pathway">
    <text evidence="2 9">Polyol metabolism; (R,R)-butane-2,3-diol biosynthesis; (R,R)-butane-2,3-diol from pyruvate: step 2/3.</text>
</comment>
<keyword evidence="7 9" id="KW-0005">Acetoin biosynthesis</keyword>
<name>A0A1V5T0S4_9BACT</name>
<evidence type="ECO:0000256" key="5">
    <source>
        <dbReference type="ARBA" id="ARBA00020164"/>
    </source>
</evidence>
<dbReference type="InterPro" id="IPR005128">
    <property type="entry name" value="Acetolactate_a_deCO2ase"/>
</dbReference>
<dbReference type="PANTHER" id="PTHR35524:SF1">
    <property type="entry name" value="ALPHA-ACETOLACTATE DECARBOXYLASE"/>
    <property type="match status" value="1"/>
</dbReference>
<dbReference type="AlphaFoldDB" id="A0A1V5T0S4"/>
<gene>
    <name evidence="10" type="primary">aldB</name>
    <name evidence="10" type="ORF">BWY41_00719</name>
</gene>
<evidence type="ECO:0000256" key="4">
    <source>
        <dbReference type="ARBA" id="ARBA00013204"/>
    </source>
</evidence>